<dbReference type="GO" id="GO:0030246">
    <property type="term" value="F:carbohydrate binding"/>
    <property type="evidence" value="ECO:0007669"/>
    <property type="project" value="InterPro"/>
</dbReference>
<comment type="similarity">
    <text evidence="1">Belongs to the SorC transcriptional regulatory family.</text>
</comment>
<dbReference type="EMBL" id="JAGFBF010000006">
    <property type="protein sequence ID" value="MBO2991071.1"/>
    <property type="molecule type" value="Genomic_DNA"/>
</dbReference>
<dbReference type="PANTHER" id="PTHR34294">
    <property type="entry name" value="TRANSCRIPTIONAL REGULATOR-RELATED"/>
    <property type="match status" value="1"/>
</dbReference>
<dbReference type="InterPro" id="IPR037171">
    <property type="entry name" value="NagB/RpiA_transferase-like"/>
</dbReference>
<reference evidence="6" key="1">
    <citation type="submission" date="2021-03" db="EMBL/GenBank/DDBJ databases">
        <title>Leucobacter chromiisoli sp. nov., isolated from chromium-containing soil of chemical plant.</title>
        <authorList>
            <person name="Xu Z."/>
        </authorList>
    </citation>
    <scope>NUCLEOTIDE SEQUENCE</scope>
    <source>
        <strain evidence="6">K 70/01</strain>
    </source>
</reference>
<feature type="domain" description="Sugar-binding" evidence="5">
    <location>
        <begin position="39"/>
        <end position="290"/>
    </location>
</feature>
<dbReference type="InterPro" id="IPR036388">
    <property type="entry name" value="WH-like_DNA-bd_sf"/>
</dbReference>
<evidence type="ECO:0000256" key="2">
    <source>
        <dbReference type="ARBA" id="ARBA00023015"/>
    </source>
</evidence>
<sequence length="303" mass="32564">MDAIATEMRVSRSSVSRLLTLARDTGLVEITVHSPRAARSDMEEEFSRRFGVTAHIVPAPERATDLERLERTARVAARLVSSSADSKLTIGVAWGATVSAIARNLPRKTVHDAHVVQMNGAVNPQTAGVTYAGELLGRFGRAFNAAVHPFPVPALFDNPDTKRAMWRERSVRRVLDLQRGAGLLVFGLGSPRAEVASHIYSGGYLDEHDLAAVADSGVVGDCATVFYRRDGSDDGISLNERSSGPPLDQVRHIPHRLCVVSGTSKRDTLLGSLAAGLATELVLDEPLAREALDHVGDPVRGSH</sequence>
<keyword evidence="7" id="KW-1185">Reference proteome</keyword>
<protein>
    <submittedName>
        <fullName evidence="6">Sugar-binding transcriptional regulator</fullName>
    </submittedName>
</protein>
<gene>
    <name evidence="6" type="ORF">J4H85_13810</name>
</gene>
<comment type="caution">
    <text evidence="6">The sequence shown here is derived from an EMBL/GenBank/DDBJ whole genome shotgun (WGS) entry which is preliminary data.</text>
</comment>
<name>A0A939QNB8_9MICO</name>
<dbReference type="InterPro" id="IPR007324">
    <property type="entry name" value="Sugar-bd_dom_put"/>
</dbReference>
<keyword evidence="4" id="KW-0804">Transcription</keyword>
<evidence type="ECO:0000256" key="4">
    <source>
        <dbReference type="ARBA" id="ARBA00023163"/>
    </source>
</evidence>
<evidence type="ECO:0000259" key="5">
    <source>
        <dbReference type="Pfam" id="PF04198"/>
    </source>
</evidence>
<keyword evidence="2" id="KW-0805">Transcription regulation</keyword>
<evidence type="ECO:0000313" key="7">
    <source>
        <dbReference type="Proteomes" id="UP000668403"/>
    </source>
</evidence>
<dbReference type="SUPFAM" id="SSF100950">
    <property type="entry name" value="NagB/RpiA/CoA transferase-like"/>
    <property type="match status" value="1"/>
</dbReference>
<evidence type="ECO:0000313" key="6">
    <source>
        <dbReference type="EMBL" id="MBO2991071.1"/>
    </source>
</evidence>
<proteinExistence type="inferred from homology"/>
<dbReference type="PANTHER" id="PTHR34294:SF1">
    <property type="entry name" value="TRANSCRIPTIONAL REGULATOR LSRR"/>
    <property type="match status" value="1"/>
</dbReference>
<dbReference type="Gene3D" id="3.40.50.1360">
    <property type="match status" value="1"/>
</dbReference>
<dbReference type="Pfam" id="PF04198">
    <property type="entry name" value="Sugar-bind"/>
    <property type="match status" value="1"/>
</dbReference>
<organism evidence="6 7">
    <name type="scientific">Leucobacter tardus</name>
    <dbReference type="NCBI Taxonomy" id="501483"/>
    <lineage>
        <taxon>Bacteria</taxon>
        <taxon>Bacillati</taxon>
        <taxon>Actinomycetota</taxon>
        <taxon>Actinomycetes</taxon>
        <taxon>Micrococcales</taxon>
        <taxon>Microbacteriaceae</taxon>
        <taxon>Leucobacter</taxon>
    </lineage>
</organism>
<dbReference type="Gene3D" id="1.10.10.10">
    <property type="entry name" value="Winged helix-like DNA-binding domain superfamily/Winged helix DNA-binding domain"/>
    <property type="match status" value="1"/>
</dbReference>
<dbReference type="GO" id="GO:0003677">
    <property type="term" value="F:DNA binding"/>
    <property type="evidence" value="ECO:0007669"/>
    <property type="project" value="UniProtKB-KW"/>
</dbReference>
<dbReference type="InterPro" id="IPR051054">
    <property type="entry name" value="SorC_transcr_regulators"/>
</dbReference>
<accession>A0A939QNB8</accession>
<dbReference type="Proteomes" id="UP000668403">
    <property type="component" value="Unassembled WGS sequence"/>
</dbReference>
<keyword evidence="3" id="KW-0238">DNA-binding</keyword>
<evidence type="ECO:0000256" key="3">
    <source>
        <dbReference type="ARBA" id="ARBA00023125"/>
    </source>
</evidence>
<dbReference type="AlphaFoldDB" id="A0A939QNB8"/>
<evidence type="ECO:0000256" key="1">
    <source>
        <dbReference type="ARBA" id="ARBA00010466"/>
    </source>
</evidence>